<evidence type="ECO:0000256" key="11">
    <source>
        <dbReference type="ARBA" id="ARBA00023273"/>
    </source>
</evidence>
<dbReference type="InterPro" id="IPR036322">
    <property type="entry name" value="WD40_repeat_dom_sf"/>
</dbReference>
<dbReference type="Gene3D" id="2.130.10.10">
    <property type="entry name" value="YVTN repeat-like/Quinoprotein amine dehydrogenase"/>
    <property type="match status" value="1"/>
</dbReference>
<keyword evidence="5" id="KW-0853">WD repeat</keyword>
<keyword evidence="4" id="KW-0963">Cytoplasm</keyword>
<dbReference type="SUPFAM" id="SSF50978">
    <property type="entry name" value="WD40 repeat-like"/>
    <property type="match status" value="1"/>
</dbReference>
<evidence type="ECO:0000256" key="6">
    <source>
        <dbReference type="ARBA" id="ARBA00022701"/>
    </source>
</evidence>
<keyword evidence="6" id="KW-0493">Microtubule</keyword>
<protein>
    <submittedName>
        <fullName evidence="13">Uncharacterized protein</fullName>
    </submittedName>
</protein>
<feature type="compositionally biased region" description="Pro residues" evidence="12">
    <location>
        <begin position="238"/>
        <end position="252"/>
    </location>
</feature>
<keyword evidence="9" id="KW-0505">Motor protein</keyword>
<dbReference type="EMBL" id="JARBDR010000640">
    <property type="protein sequence ID" value="KAJ8310245.1"/>
    <property type="molecule type" value="Genomic_DNA"/>
</dbReference>
<keyword evidence="8" id="KW-0243">Dynein</keyword>
<accession>A0ABQ9F3R3</accession>
<evidence type="ECO:0000256" key="4">
    <source>
        <dbReference type="ARBA" id="ARBA00022490"/>
    </source>
</evidence>
<dbReference type="InterPro" id="IPR015943">
    <property type="entry name" value="WD40/YVTN_repeat-like_dom_sf"/>
</dbReference>
<evidence type="ECO:0000313" key="14">
    <source>
        <dbReference type="Proteomes" id="UP001217089"/>
    </source>
</evidence>
<evidence type="ECO:0000256" key="1">
    <source>
        <dbReference type="ARBA" id="ARBA00004138"/>
    </source>
</evidence>
<organism evidence="13 14">
    <name type="scientific">Tegillarca granosa</name>
    <name type="common">Malaysian cockle</name>
    <name type="synonym">Anadara granosa</name>
    <dbReference type="NCBI Taxonomy" id="220873"/>
    <lineage>
        <taxon>Eukaryota</taxon>
        <taxon>Metazoa</taxon>
        <taxon>Spiralia</taxon>
        <taxon>Lophotrochozoa</taxon>
        <taxon>Mollusca</taxon>
        <taxon>Bivalvia</taxon>
        <taxon>Autobranchia</taxon>
        <taxon>Pteriomorphia</taxon>
        <taxon>Arcoida</taxon>
        <taxon>Arcoidea</taxon>
        <taxon>Arcidae</taxon>
        <taxon>Tegillarca</taxon>
    </lineage>
</organism>
<evidence type="ECO:0000256" key="10">
    <source>
        <dbReference type="ARBA" id="ARBA00023212"/>
    </source>
</evidence>
<feature type="non-terminal residue" evidence="13">
    <location>
        <position position="1"/>
    </location>
</feature>
<evidence type="ECO:0000256" key="8">
    <source>
        <dbReference type="ARBA" id="ARBA00023017"/>
    </source>
</evidence>
<feature type="region of interest" description="Disordered" evidence="12">
    <location>
        <begin position="231"/>
        <end position="275"/>
    </location>
</feature>
<evidence type="ECO:0000313" key="13">
    <source>
        <dbReference type="EMBL" id="KAJ8310245.1"/>
    </source>
</evidence>
<comment type="similarity">
    <text evidence="3">Belongs to the dynein intermediate chain family.</text>
</comment>
<evidence type="ECO:0000256" key="5">
    <source>
        <dbReference type="ARBA" id="ARBA00022574"/>
    </source>
</evidence>
<evidence type="ECO:0000256" key="3">
    <source>
        <dbReference type="ARBA" id="ARBA00011059"/>
    </source>
</evidence>
<keyword evidence="10" id="KW-0206">Cytoskeleton</keyword>
<name>A0ABQ9F3R3_TEGGR</name>
<keyword evidence="11" id="KW-0966">Cell projection</keyword>
<evidence type="ECO:0000256" key="9">
    <source>
        <dbReference type="ARBA" id="ARBA00023175"/>
    </source>
</evidence>
<comment type="caution">
    <text evidence="13">The sequence shown here is derived from an EMBL/GenBank/DDBJ whole genome shotgun (WGS) entry which is preliminary data.</text>
</comment>
<evidence type="ECO:0000256" key="12">
    <source>
        <dbReference type="SAM" id="MobiDB-lite"/>
    </source>
</evidence>
<proteinExistence type="inferred from homology"/>
<gene>
    <name evidence="13" type="ORF">KUTeg_012110</name>
</gene>
<keyword evidence="14" id="KW-1185">Reference proteome</keyword>
<evidence type="ECO:0000256" key="7">
    <source>
        <dbReference type="ARBA" id="ARBA00022737"/>
    </source>
</evidence>
<dbReference type="PANTHER" id="PTHR12442:SF11">
    <property type="entry name" value="DYNEIN AXONEMAL INTERMEDIATE CHAIN 1"/>
    <property type="match status" value="1"/>
</dbReference>
<comment type="subcellular location">
    <subcellularLocation>
        <location evidence="1">Cell projection</location>
        <location evidence="1">Cilium</location>
    </subcellularLocation>
    <subcellularLocation>
        <location evidence="2">Cytoplasm</location>
        <location evidence="2">Cytoskeleton</location>
    </subcellularLocation>
</comment>
<dbReference type="InterPro" id="IPR050687">
    <property type="entry name" value="Dynein_IC"/>
</dbReference>
<dbReference type="Proteomes" id="UP001217089">
    <property type="component" value="Unassembled WGS sequence"/>
</dbReference>
<sequence>SIRSEPDAIYKSARDVHDHSRLSLRSPDKVYNVDAYIKETIDHLPETIDRIQKLRRDQQRHYERYKRPYRGEMGIHSYKPDQLKTYFMVRSILDDVVNGFMDSYISPAMAKVEKETYFAMMENAKKQRGLKLDHLSERKIVQLLMEEIVLDVTGEMLEEVGKEAYHSYGTAKNMIDPTFLGTVEAIALTQDEGRTPEDPLYDMITRTYNSLKKQRTDNKEEFWTHSQSVQFKEDAKIVPPPRPPPPPQPPPTKGKKKKKEKKVEQEPLPTPVSIIPDKEDPDVVVLEYHLITPIDLKNYEPIKSDLPEARLEKQKYKRFMKREVEYWKDISTTITEKIMPKSFNGLQCVVPSPNGRFLALGSVHGDCLIYDTWMSPWRPVKVVVNDGNKDDTILNIIWSLDSSRLITINQSGVMYVWSFLGGGVQKSDMKKLGIPADIDGNYPHQLLLLISLEKEETNFDVRSDFKFIDGPLADQSAIEGNYGPTSAAFYPSLSIGGIQNTVCVGLESGDILKCDLEYTLNAGEKDQEYNDVPKILGAKPSNVEISAISKGVEADLLRSHRAPLIHIGYIDNINSMVTVDEQGYINIWRHSKSNRVPSGWYVPTKRFKLSDSKGHV</sequence>
<keyword evidence="7" id="KW-0677">Repeat</keyword>
<reference evidence="13 14" key="1">
    <citation type="submission" date="2022-12" db="EMBL/GenBank/DDBJ databases">
        <title>Chromosome-level genome of Tegillarca granosa.</title>
        <authorList>
            <person name="Kim J."/>
        </authorList>
    </citation>
    <scope>NUCLEOTIDE SEQUENCE [LARGE SCALE GENOMIC DNA]</scope>
    <source>
        <strain evidence="13">Teg-2019</strain>
        <tissue evidence="13">Adductor muscle</tissue>
    </source>
</reference>
<dbReference type="PANTHER" id="PTHR12442">
    <property type="entry name" value="DYNEIN INTERMEDIATE CHAIN"/>
    <property type="match status" value="1"/>
</dbReference>
<evidence type="ECO:0000256" key="2">
    <source>
        <dbReference type="ARBA" id="ARBA00004245"/>
    </source>
</evidence>